<dbReference type="GO" id="GO:0004674">
    <property type="term" value="F:protein serine/threonine kinase activity"/>
    <property type="evidence" value="ECO:0000318"/>
    <property type="project" value="GO_Central"/>
</dbReference>
<dbReference type="GO" id="GO:0005524">
    <property type="term" value="F:ATP binding"/>
    <property type="evidence" value="ECO:0007669"/>
    <property type="project" value="UniProtKB-UniRule"/>
</dbReference>
<dbReference type="EMBL" id="DS113235">
    <property type="protein sequence ID" value="EAY17071.1"/>
    <property type="molecule type" value="Genomic_DNA"/>
</dbReference>
<evidence type="ECO:0000259" key="6">
    <source>
        <dbReference type="PROSITE" id="PS50011"/>
    </source>
</evidence>
<dbReference type="GO" id="GO:0006897">
    <property type="term" value="P:endocytosis"/>
    <property type="evidence" value="ECO:0000318"/>
    <property type="project" value="GO_Central"/>
</dbReference>
<dbReference type="InterPro" id="IPR000719">
    <property type="entry name" value="Prot_kinase_dom"/>
</dbReference>
<dbReference type="PROSITE" id="PS00108">
    <property type="entry name" value="PROTEIN_KINASE_ST"/>
    <property type="match status" value="1"/>
</dbReference>
<dbReference type="PROSITE" id="PS50011">
    <property type="entry name" value="PROTEIN_KINASE_DOM"/>
    <property type="match status" value="1"/>
</dbReference>
<name>A2DRE5_TRIV3</name>
<dbReference type="STRING" id="5722.A2DRE5"/>
<proteinExistence type="inferred from homology"/>
<reference evidence="7" key="1">
    <citation type="submission" date="2006-10" db="EMBL/GenBank/DDBJ databases">
        <authorList>
            <person name="Amadeo P."/>
            <person name="Zhao Q."/>
            <person name="Wortman J."/>
            <person name="Fraser-Liggett C."/>
            <person name="Carlton J."/>
        </authorList>
    </citation>
    <scope>NUCLEOTIDE SEQUENCE</scope>
    <source>
        <strain evidence="7">G3</strain>
    </source>
</reference>
<dbReference type="GO" id="GO:0005737">
    <property type="term" value="C:cytoplasm"/>
    <property type="evidence" value="ECO:0000318"/>
    <property type="project" value="GO_Central"/>
</dbReference>
<evidence type="ECO:0000256" key="3">
    <source>
        <dbReference type="ARBA" id="ARBA00022840"/>
    </source>
</evidence>
<dbReference type="InterPro" id="IPR008271">
    <property type="entry name" value="Ser/Thr_kinase_AS"/>
</dbReference>
<dbReference type="EC" id="2.7.11.1" evidence="1"/>
<protein>
    <recommendedName>
        <fullName evidence="1">non-specific serine/threonine protein kinase</fullName>
        <ecNumber evidence="1">2.7.11.1</ecNumber>
    </recommendedName>
</protein>
<dbReference type="SUPFAM" id="SSF56112">
    <property type="entry name" value="Protein kinase-like (PK-like)"/>
    <property type="match status" value="1"/>
</dbReference>
<evidence type="ECO:0000256" key="1">
    <source>
        <dbReference type="ARBA" id="ARBA00012513"/>
    </source>
</evidence>
<sequence length="449" mass="52514">MDKIFAQRFKLIRKIGAGSFGQIYICDDLQNHTKVALKLESSKNQSPQLPYEAKLYGVLEGCSSVPRLYYYGSEGHYNVMAIDLLEKSLEDHLNDGKNKFSLKTTLMLADQMISAVEFIHNKNYIHRDIKPDNFVMGTGKNSNKVYVIDFGLSKRYRDQFTHQHIPWIDGKSLTGTARYASVNALRGVEQSRRDDMEALGYVWIYLMRGSLPWMGLKAKDQRQKYEKICDVKARTPIEELCRGFPEEFVTYFKEIKKLHFTDTPNYALYKQMFRSLFLRMGFTYDGVYDWTIQKERLSSSKSSNSSFKLLMQETRNTLIKNESQPFYPPVQRQKELQVPYISKMNQDLVPDRNPSARRIPKKSSDKEEVRRVEATMLRPITVRKQNIQDTTLNYNSRVETQVRLENPQIEANPTNKPEKLYYGPPRVLRRTQLPRWMGDFTPNVSRVRL</sequence>
<evidence type="ECO:0000256" key="5">
    <source>
        <dbReference type="RuleBase" id="RU000304"/>
    </source>
</evidence>
<dbReference type="Proteomes" id="UP000001542">
    <property type="component" value="Unassembled WGS sequence"/>
</dbReference>
<dbReference type="eggNOG" id="KOG1164">
    <property type="taxonomic scope" value="Eukaryota"/>
</dbReference>
<feature type="binding site" evidence="4">
    <location>
        <position position="38"/>
    </location>
    <ligand>
        <name>ATP</name>
        <dbReference type="ChEBI" id="CHEBI:30616"/>
    </ligand>
</feature>
<dbReference type="SMR" id="A2DRE5"/>
<feature type="domain" description="Protein kinase" evidence="6">
    <location>
        <begin position="9"/>
        <end position="278"/>
    </location>
</feature>
<dbReference type="InterPro" id="IPR050235">
    <property type="entry name" value="CK1_Ser-Thr_kinase"/>
</dbReference>
<dbReference type="OrthoDB" id="5800476at2759"/>
<dbReference type="SMART" id="SM00220">
    <property type="entry name" value="S_TKc"/>
    <property type="match status" value="1"/>
</dbReference>
<dbReference type="VEuPathDB" id="TrichDB:TVAG_297500"/>
<dbReference type="Gene3D" id="1.10.510.10">
    <property type="entry name" value="Transferase(Phosphotransferase) domain 1"/>
    <property type="match status" value="1"/>
</dbReference>
<evidence type="ECO:0000313" key="7">
    <source>
        <dbReference type="EMBL" id="EAY17071.1"/>
    </source>
</evidence>
<dbReference type="RefSeq" id="XP_001329294.1">
    <property type="nucleotide sequence ID" value="XM_001329259.1"/>
</dbReference>
<dbReference type="InterPro" id="IPR017441">
    <property type="entry name" value="Protein_kinase_ATP_BS"/>
</dbReference>
<comment type="similarity">
    <text evidence="5">Belongs to the protein kinase superfamily.</text>
</comment>
<dbReference type="CDD" id="cd14016">
    <property type="entry name" value="STKc_CK1"/>
    <property type="match status" value="1"/>
</dbReference>
<organism evidence="7 8">
    <name type="scientific">Trichomonas vaginalis (strain ATCC PRA-98 / G3)</name>
    <dbReference type="NCBI Taxonomy" id="412133"/>
    <lineage>
        <taxon>Eukaryota</taxon>
        <taxon>Metamonada</taxon>
        <taxon>Parabasalia</taxon>
        <taxon>Trichomonadida</taxon>
        <taxon>Trichomonadidae</taxon>
        <taxon>Trichomonas</taxon>
    </lineage>
</organism>
<dbReference type="FunFam" id="1.10.510.10:FF:000596">
    <property type="entry name" value="CK1 family protein kinase"/>
    <property type="match status" value="1"/>
</dbReference>
<keyword evidence="8" id="KW-1185">Reference proteome</keyword>
<dbReference type="VEuPathDB" id="TrichDB:TVAGG3_0513350"/>
<dbReference type="InterPro" id="IPR011009">
    <property type="entry name" value="Kinase-like_dom_sf"/>
</dbReference>
<keyword evidence="2 4" id="KW-0547">Nucleotide-binding</keyword>
<dbReference type="KEGG" id="tva:4775085"/>
<dbReference type="InParanoid" id="A2DRE5"/>
<dbReference type="GO" id="GO:0005634">
    <property type="term" value="C:nucleus"/>
    <property type="evidence" value="ECO:0000318"/>
    <property type="project" value="GO_Central"/>
</dbReference>
<dbReference type="OMA" id="HPKQLFH"/>
<evidence type="ECO:0000313" key="8">
    <source>
        <dbReference type="Proteomes" id="UP000001542"/>
    </source>
</evidence>
<dbReference type="AlphaFoldDB" id="A2DRE5"/>
<dbReference type="PROSITE" id="PS00107">
    <property type="entry name" value="PROTEIN_KINASE_ATP"/>
    <property type="match status" value="1"/>
</dbReference>
<gene>
    <name evidence="7" type="ORF">TVAG_297500</name>
</gene>
<dbReference type="GO" id="GO:0007165">
    <property type="term" value="P:signal transduction"/>
    <property type="evidence" value="ECO:0000318"/>
    <property type="project" value="GO_Central"/>
</dbReference>
<accession>A2DRE5</accession>
<dbReference type="Pfam" id="PF00069">
    <property type="entry name" value="Pkinase"/>
    <property type="match status" value="1"/>
</dbReference>
<dbReference type="PANTHER" id="PTHR11909">
    <property type="entry name" value="CASEIN KINASE-RELATED"/>
    <property type="match status" value="1"/>
</dbReference>
<keyword evidence="7" id="KW-0418">Kinase</keyword>
<evidence type="ECO:0000256" key="2">
    <source>
        <dbReference type="ARBA" id="ARBA00022741"/>
    </source>
</evidence>
<reference evidence="7" key="2">
    <citation type="journal article" date="2007" name="Science">
        <title>Draft genome sequence of the sexually transmitted pathogen Trichomonas vaginalis.</title>
        <authorList>
            <person name="Carlton J.M."/>
            <person name="Hirt R.P."/>
            <person name="Silva J.C."/>
            <person name="Delcher A.L."/>
            <person name="Schatz M."/>
            <person name="Zhao Q."/>
            <person name="Wortman J.R."/>
            <person name="Bidwell S.L."/>
            <person name="Alsmark U.C.M."/>
            <person name="Besteiro S."/>
            <person name="Sicheritz-Ponten T."/>
            <person name="Noel C.J."/>
            <person name="Dacks J.B."/>
            <person name="Foster P.G."/>
            <person name="Simillion C."/>
            <person name="Van de Peer Y."/>
            <person name="Miranda-Saavedra D."/>
            <person name="Barton G.J."/>
            <person name="Westrop G.D."/>
            <person name="Mueller S."/>
            <person name="Dessi D."/>
            <person name="Fiori P.L."/>
            <person name="Ren Q."/>
            <person name="Paulsen I."/>
            <person name="Zhang H."/>
            <person name="Bastida-Corcuera F.D."/>
            <person name="Simoes-Barbosa A."/>
            <person name="Brown M.T."/>
            <person name="Hayes R.D."/>
            <person name="Mukherjee M."/>
            <person name="Okumura C.Y."/>
            <person name="Schneider R."/>
            <person name="Smith A.J."/>
            <person name="Vanacova S."/>
            <person name="Villalvazo M."/>
            <person name="Haas B.J."/>
            <person name="Pertea M."/>
            <person name="Feldblyum T.V."/>
            <person name="Utterback T.R."/>
            <person name="Shu C.L."/>
            <person name="Osoegawa K."/>
            <person name="de Jong P.J."/>
            <person name="Hrdy I."/>
            <person name="Horvathova L."/>
            <person name="Zubacova Z."/>
            <person name="Dolezal P."/>
            <person name="Malik S.B."/>
            <person name="Logsdon J.M. Jr."/>
            <person name="Henze K."/>
            <person name="Gupta A."/>
            <person name="Wang C.C."/>
            <person name="Dunne R.L."/>
            <person name="Upcroft J.A."/>
            <person name="Upcroft P."/>
            <person name="White O."/>
            <person name="Salzberg S.L."/>
            <person name="Tang P."/>
            <person name="Chiu C.-H."/>
            <person name="Lee Y.-S."/>
            <person name="Embley T.M."/>
            <person name="Coombs G.H."/>
            <person name="Mottram J.C."/>
            <person name="Tachezy J."/>
            <person name="Fraser-Liggett C.M."/>
            <person name="Johnson P.J."/>
        </authorList>
    </citation>
    <scope>NUCLEOTIDE SEQUENCE [LARGE SCALE GENOMIC DNA]</scope>
    <source>
        <strain evidence="7">G3</strain>
    </source>
</reference>
<evidence type="ECO:0000256" key="4">
    <source>
        <dbReference type="PROSITE-ProRule" id="PRU10141"/>
    </source>
</evidence>
<keyword evidence="7" id="KW-0808">Transferase</keyword>
<keyword evidence="3 4" id="KW-0067">ATP-binding</keyword>
<keyword evidence="5" id="KW-0723">Serine/threonine-protein kinase</keyword>